<reference evidence="1" key="1">
    <citation type="submission" date="2020-05" db="UniProtKB">
        <authorList>
            <consortium name="EnsemblMetazoa"/>
        </authorList>
    </citation>
    <scope>IDENTIFICATION</scope>
    <source>
        <strain evidence="1">Jacobina</strain>
    </source>
</reference>
<protein>
    <submittedName>
        <fullName evidence="1">Uncharacterized protein</fullName>
    </submittedName>
</protein>
<accession>A0A1B0GLM4</accession>
<dbReference type="AlphaFoldDB" id="A0A1B0GLM4"/>
<name>A0A1B0GLM4_LUTLO</name>
<evidence type="ECO:0000313" key="1">
    <source>
        <dbReference type="EnsemblMetazoa" id="LLOJ010469-PA"/>
    </source>
</evidence>
<keyword evidence="2" id="KW-1185">Reference proteome</keyword>
<proteinExistence type="predicted"/>
<dbReference type="Proteomes" id="UP000092461">
    <property type="component" value="Unassembled WGS sequence"/>
</dbReference>
<dbReference type="EMBL" id="AJWK01015538">
    <property type="status" value="NOT_ANNOTATED_CDS"/>
    <property type="molecule type" value="Genomic_DNA"/>
</dbReference>
<evidence type="ECO:0000313" key="2">
    <source>
        <dbReference type="Proteomes" id="UP000092461"/>
    </source>
</evidence>
<organism evidence="1 2">
    <name type="scientific">Lutzomyia longipalpis</name>
    <name type="common">Sand fly</name>
    <dbReference type="NCBI Taxonomy" id="7200"/>
    <lineage>
        <taxon>Eukaryota</taxon>
        <taxon>Metazoa</taxon>
        <taxon>Ecdysozoa</taxon>
        <taxon>Arthropoda</taxon>
        <taxon>Hexapoda</taxon>
        <taxon>Insecta</taxon>
        <taxon>Pterygota</taxon>
        <taxon>Neoptera</taxon>
        <taxon>Endopterygota</taxon>
        <taxon>Diptera</taxon>
        <taxon>Nematocera</taxon>
        <taxon>Psychodoidea</taxon>
        <taxon>Psychodidae</taxon>
        <taxon>Lutzomyia</taxon>
        <taxon>Lutzomyia</taxon>
    </lineage>
</organism>
<dbReference type="VEuPathDB" id="VectorBase:LLOJ010469"/>
<sequence length="85" mass="9625">MCRSTSRRIASLWASAVRRSTHSGRRAHVLSSKRWGPRVCPRKCFAVSLFMRINRCHTVCCPPNMAGVGPTELLSWPSEEELLKN</sequence>
<dbReference type="EnsemblMetazoa" id="LLOJ010469-RA">
    <property type="protein sequence ID" value="LLOJ010469-PA"/>
    <property type="gene ID" value="LLOJ010469"/>
</dbReference>